<keyword evidence="10" id="KW-1185">Reference proteome</keyword>
<dbReference type="GO" id="GO:0055085">
    <property type="term" value="P:transmembrane transport"/>
    <property type="evidence" value="ECO:0007669"/>
    <property type="project" value="InterPro"/>
</dbReference>
<keyword evidence="3" id="KW-1003">Cell membrane</keyword>
<dbReference type="CDD" id="cd06261">
    <property type="entry name" value="TM_PBP2"/>
    <property type="match status" value="1"/>
</dbReference>
<evidence type="ECO:0000313" key="9">
    <source>
        <dbReference type="EMBL" id="GGB15096.1"/>
    </source>
</evidence>
<protein>
    <submittedName>
        <fullName evidence="9">ABC transporter permease</fullName>
    </submittedName>
</protein>
<keyword evidence="4 7" id="KW-0812">Transmembrane</keyword>
<comment type="subcellular location">
    <subcellularLocation>
        <location evidence="1 7">Cell membrane</location>
        <topology evidence="1 7">Multi-pass membrane protein</topology>
    </subcellularLocation>
</comment>
<dbReference type="GO" id="GO:0005886">
    <property type="term" value="C:plasma membrane"/>
    <property type="evidence" value="ECO:0007669"/>
    <property type="project" value="UniProtKB-SubCell"/>
</dbReference>
<keyword evidence="2 7" id="KW-0813">Transport</keyword>
<dbReference type="PANTHER" id="PTHR30151:SF0">
    <property type="entry name" value="ABC TRANSPORTER PERMEASE PROTEIN MJ0413-RELATED"/>
    <property type="match status" value="1"/>
</dbReference>
<keyword evidence="5 7" id="KW-1133">Transmembrane helix</keyword>
<evidence type="ECO:0000256" key="5">
    <source>
        <dbReference type="ARBA" id="ARBA00022989"/>
    </source>
</evidence>
<keyword evidence="6 7" id="KW-0472">Membrane</keyword>
<feature type="transmembrane region" description="Helical" evidence="7">
    <location>
        <begin position="161"/>
        <end position="183"/>
    </location>
</feature>
<evidence type="ECO:0000256" key="2">
    <source>
        <dbReference type="ARBA" id="ARBA00022448"/>
    </source>
</evidence>
<reference evidence="9" key="2">
    <citation type="submission" date="2020-09" db="EMBL/GenBank/DDBJ databases">
        <authorList>
            <person name="Sun Q."/>
            <person name="Zhou Y."/>
        </authorList>
    </citation>
    <scope>NUCLEOTIDE SEQUENCE</scope>
    <source>
        <strain evidence="9">CGMCC 1.12813</strain>
    </source>
</reference>
<dbReference type="EMBL" id="BMGB01000002">
    <property type="protein sequence ID" value="GGB15096.1"/>
    <property type="molecule type" value="Genomic_DNA"/>
</dbReference>
<dbReference type="Gene3D" id="1.10.3720.10">
    <property type="entry name" value="MetI-like"/>
    <property type="match status" value="1"/>
</dbReference>
<gene>
    <name evidence="9" type="ORF">GCM10010979_32120</name>
</gene>
<evidence type="ECO:0000256" key="4">
    <source>
        <dbReference type="ARBA" id="ARBA00022692"/>
    </source>
</evidence>
<feature type="transmembrane region" description="Helical" evidence="7">
    <location>
        <begin position="42"/>
        <end position="70"/>
    </location>
</feature>
<evidence type="ECO:0000256" key="3">
    <source>
        <dbReference type="ARBA" id="ARBA00022475"/>
    </source>
</evidence>
<dbReference type="InterPro" id="IPR035906">
    <property type="entry name" value="MetI-like_sf"/>
</dbReference>
<feature type="transmembrane region" description="Helical" evidence="7">
    <location>
        <begin position="104"/>
        <end position="124"/>
    </location>
</feature>
<name>A0A916SS71_9MICO</name>
<dbReference type="Pfam" id="PF00528">
    <property type="entry name" value="BPD_transp_1"/>
    <property type="match status" value="1"/>
</dbReference>
<dbReference type="SUPFAM" id="SSF161098">
    <property type="entry name" value="MetI-like"/>
    <property type="match status" value="1"/>
</dbReference>
<comment type="caution">
    <text evidence="9">The sequence shown here is derived from an EMBL/GenBank/DDBJ whole genome shotgun (WGS) entry which is preliminary data.</text>
</comment>
<feature type="transmembrane region" description="Helical" evidence="7">
    <location>
        <begin position="260"/>
        <end position="281"/>
    </location>
</feature>
<feature type="domain" description="ABC transmembrane type-1" evidence="8">
    <location>
        <begin position="93"/>
        <end position="278"/>
    </location>
</feature>
<evidence type="ECO:0000313" key="10">
    <source>
        <dbReference type="Proteomes" id="UP000606922"/>
    </source>
</evidence>
<dbReference type="AlphaFoldDB" id="A0A916SS71"/>
<evidence type="ECO:0000256" key="7">
    <source>
        <dbReference type="RuleBase" id="RU363032"/>
    </source>
</evidence>
<accession>A0A916SS71</accession>
<reference evidence="9" key="1">
    <citation type="journal article" date="2014" name="Int. J. Syst. Evol. Microbiol.">
        <title>Complete genome sequence of Corynebacterium casei LMG S-19264T (=DSM 44701T), isolated from a smear-ripened cheese.</title>
        <authorList>
            <consortium name="US DOE Joint Genome Institute (JGI-PGF)"/>
            <person name="Walter F."/>
            <person name="Albersmeier A."/>
            <person name="Kalinowski J."/>
            <person name="Ruckert C."/>
        </authorList>
    </citation>
    <scope>NUCLEOTIDE SEQUENCE</scope>
    <source>
        <strain evidence="9">CGMCC 1.12813</strain>
    </source>
</reference>
<sequence length="297" mass="30795">MTVTQAVVQTPSTGQAQSVADLRRRVRSTALRSLGRAVGTSVLIALGTFALVIGAWIAVLAFFGISPYIAKGPVEVWDFLFVDEDAAANREVLGANLGVTMGHALTGFIVGLVVAILGAILFRVSKGAESALMPVAMLLRSVPLIALAPVIILIFGNGSQASVAVIGGIVVLFPALVTMVFGLKSASPQMLDVVAVYGGGTLTAVRKVALPGALPSLFAAIRISVPGAITGALLTEMLSTGDGVGFSTLQYIPQAKFADLWASVVVVTAISLVLYFVVQVLETIVLTRMGMTTDRKN</sequence>
<organism evidence="9 10">
    <name type="scientific">Conyzicola nivalis</name>
    <dbReference type="NCBI Taxonomy" id="1477021"/>
    <lineage>
        <taxon>Bacteria</taxon>
        <taxon>Bacillati</taxon>
        <taxon>Actinomycetota</taxon>
        <taxon>Actinomycetes</taxon>
        <taxon>Micrococcales</taxon>
        <taxon>Microbacteriaceae</taxon>
        <taxon>Conyzicola</taxon>
    </lineage>
</organism>
<comment type="similarity">
    <text evidence="7">Belongs to the binding-protein-dependent transport system permease family.</text>
</comment>
<evidence type="ECO:0000256" key="1">
    <source>
        <dbReference type="ARBA" id="ARBA00004651"/>
    </source>
</evidence>
<proteinExistence type="inferred from homology"/>
<dbReference type="PANTHER" id="PTHR30151">
    <property type="entry name" value="ALKANE SULFONATE ABC TRANSPORTER-RELATED, MEMBRANE SUBUNIT"/>
    <property type="match status" value="1"/>
</dbReference>
<evidence type="ECO:0000256" key="6">
    <source>
        <dbReference type="ARBA" id="ARBA00023136"/>
    </source>
</evidence>
<dbReference type="InterPro" id="IPR000515">
    <property type="entry name" value="MetI-like"/>
</dbReference>
<feature type="transmembrane region" description="Helical" evidence="7">
    <location>
        <begin position="131"/>
        <end position="155"/>
    </location>
</feature>
<evidence type="ECO:0000259" key="8">
    <source>
        <dbReference type="PROSITE" id="PS50928"/>
    </source>
</evidence>
<dbReference type="Proteomes" id="UP000606922">
    <property type="component" value="Unassembled WGS sequence"/>
</dbReference>
<dbReference type="PROSITE" id="PS50928">
    <property type="entry name" value="ABC_TM1"/>
    <property type="match status" value="1"/>
</dbReference>